<protein>
    <recommendedName>
        <fullName evidence="3">Glycoside hydrolase family 42 N-terminal domain-containing protein</fullName>
    </recommendedName>
</protein>
<evidence type="ECO:0000313" key="2">
    <source>
        <dbReference type="Proteomes" id="UP000293925"/>
    </source>
</evidence>
<proteinExistence type="predicted"/>
<dbReference type="AlphaFoldDB" id="A0A4R0PQF3"/>
<dbReference type="EMBL" id="SJSO01000016">
    <property type="protein sequence ID" value="TCD23416.1"/>
    <property type="molecule type" value="Genomic_DNA"/>
</dbReference>
<dbReference type="OrthoDB" id="177731at2"/>
<dbReference type="Proteomes" id="UP000293925">
    <property type="component" value="Unassembled WGS sequence"/>
</dbReference>
<dbReference type="PANTHER" id="PTHR12631">
    <property type="entry name" value="ALPHA-L-IDURONIDASE"/>
    <property type="match status" value="1"/>
</dbReference>
<dbReference type="InterPro" id="IPR017853">
    <property type="entry name" value="GH"/>
</dbReference>
<dbReference type="InterPro" id="IPR051923">
    <property type="entry name" value="Glycosyl_Hydrolase_39"/>
</dbReference>
<dbReference type="Gene3D" id="3.20.20.80">
    <property type="entry name" value="Glycosidases"/>
    <property type="match status" value="1"/>
</dbReference>
<evidence type="ECO:0000313" key="1">
    <source>
        <dbReference type="EMBL" id="TCD23416.1"/>
    </source>
</evidence>
<accession>A0A4R0PQF3</accession>
<name>A0A4R0PQF3_9SPHI</name>
<sequence length="539" mass="60043">MKNSHFKKVSIAAAFISVIIFSNCNKVVVAAPDNTDNTNNTANTGANVLLGNEPFKAYLGVNAFEWDFTSEVDHGKVDESRFQVIKSFTGIRHYLDWQRIENKEGLFTYSPSHNGNWDYDQIYQRMKDAGKYVLLDLKGCPDWLLATYPIGKRDAENVPAPYGLDRSAPASYIKQARAGFQLAARYGSNKNVDKSLLLADPSVRWRDDPQNMPKAGLGLITHIENDNERDKWWKGPLAQQSAEEYAANLSAFYDGHKGTLGKGIGVKTADPNMIVVMGGLADANPEFVQKMVQWCKINRGVKANGQIDLCFDVINYHQYANDAFKNNRNATSGMAPELSDLGRVASLFKEFAKSVNGGIPVWVTETGFDVGEHTPQRALKIGNKSTMVTQADWNLRTALLYARTGVSKCIFYMLDDVDVNSWTQYSSSGFINLNFSRRPSADYVLQANKLIGEYHFSSTISKDPLVDVYLLNGKKTYVLTIPDQVGRSKSYDLDLGQSKEAIIYSFAIGKDEMDSKTVTTKNGILQIQVTETPVFVQPK</sequence>
<gene>
    <name evidence="1" type="ORF">EZ456_17580</name>
</gene>
<comment type="caution">
    <text evidence="1">The sequence shown here is derived from an EMBL/GenBank/DDBJ whole genome shotgun (WGS) entry which is preliminary data.</text>
</comment>
<organism evidence="1 2">
    <name type="scientific">Pedobacter psychrodurus</name>
    <dbReference type="NCBI Taxonomy" id="2530456"/>
    <lineage>
        <taxon>Bacteria</taxon>
        <taxon>Pseudomonadati</taxon>
        <taxon>Bacteroidota</taxon>
        <taxon>Sphingobacteriia</taxon>
        <taxon>Sphingobacteriales</taxon>
        <taxon>Sphingobacteriaceae</taxon>
        <taxon>Pedobacter</taxon>
    </lineage>
</organism>
<evidence type="ECO:0008006" key="3">
    <source>
        <dbReference type="Google" id="ProtNLM"/>
    </source>
</evidence>
<dbReference type="PANTHER" id="PTHR12631:SF10">
    <property type="entry name" value="BETA-XYLOSIDASE-LIKE PROTEIN-RELATED"/>
    <property type="match status" value="1"/>
</dbReference>
<keyword evidence="2" id="KW-1185">Reference proteome</keyword>
<dbReference type="SUPFAM" id="SSF51445">
    <property type="entry name" value="(Trans)glycosidases"/>
    <property type="match status" value="1"/>
</dbReference>
<dbReference type="GO" id="GO:0004553">
    <property type="term" value="F:hydrolase activity, hydrolyzing O-glycosyl compounds"/>
    <property type="evidence" value="ECO:0007669"/>
    <property type="project" value="TreeGrafter"/>
</dbReference>
<dbReference type="RefSeq" id="WP_131532399.1">
    <property type="nucleotide sequence ID" value="NZ_SJSO01000016.1"/>
</dbReference>
<reference evidence="1 2" key="1">
    <citation type="submission" date="2019-02" db="EMBL/GenBank/DDBJ databases">
        <title>Pedobacter sp. RP-3-21 sp. nov., isolated from Arctic soil.</title>
        <authorList>
            <person name="Dahal R.H."/>
        </authorList>
    </citation>
    <scope>NUCLEOTIDE SEQUENCE [LARGE SCALE GENOMIC DNA]</scope>
    <source>
        <strain evidence="1 2">RP-3-21</strain>
    </source>
</reference>